<dbReference type="Proteomes" id="UP000268094">
    <property type="component" value="Unassembled WGS sequence"/>
</dbReference>
<dbReference type="RefSeq" id="WP_120540655.1">
    <property type="nucleotide sequence ID" value="NZ_RAVZ01000059.1"/>
</dbReference>
<dbReference type="EMBL" id="RAVZ01000059">
    <property type="protein sequence ID" value="RKG90242.1"/>
    <property type="molecule type" value="Genomic_DNA"/>
</dbReference>
<proteinExistence type="predicted"/>
<feature type="compositionally biased region" description="Polar residues" evidence="1">
    <location>
        <begin position="209"/>
        <end position="222"/>
    </location>
</feature>
<accession>A0A3A8J3J5</accession>
<gene>
    <name evidence="2" type="ORF">D7V88_11420</name>
</gene>
<keyword evidence="3" id="KW-1185">Reference proteome</keyword>
<reference evidence="3" key="1">
    <citation type="submission" date="2018-09" db="EMBL/GenBank/DDBJ databases">
        <authorList>
            <person name="Livingstone P.G."/>
            <person name="Whitworth D.E."/>
        </authorList>
    </citation>
    <scope>NUCLEOTIDE SEQUENCE [LARGE SCALE GENOMIC DNA]</scope>
    <source>
        <strain evidence="3">CA054A</strain>
    </source>
</reference>
<comment type="caution">
    <text evidence="2">The sequence shown here is derived from an EMBL/GenBank/DDBJ whole genome shotgun (WGS) entry which is preliminary data.</text>
</comment>
<evidence type="ECO:0008006" key="4">
    <source>
        <dbReference type="Google" id="ProtNLM"/>
    </source>
</evidence>
<evidence type="ECO:0000256" key="1">
    <source>
        <dbReference type="SAM" id="MobiDB-lite"/>
    </source>
</evidence>
<evidence type="ECO:0000313" key="2">
    <source>
        <dbReference type="EMBL" id="RKG90242.1"/>
    </source>
</evidence>
<feature type="region of interest" description="Disordered" evidence="1">
    <location>
        <begin position="209"/>
        <end position="236"/>
    </location>
</feature>
<dbReference type="OrthoDB" id="5383094at2"/>
<protein>
    <recommendedName>
        <fullName evidence="4">Type 4 fimbrial biogenesis protein PilX N-terminal domain-containing protein</fullName>
    </recommendedName>
</protein>
<name>A0A3A8J3J5_9BACT</name>
<evidence type="ECO:0000313" key="3">
    <source>
        <dbReference type="Proteomes" id="UP000268094"/>
    </source>
</evidence>
<sequence>MVQRTRTHSRQPRGFTLLLALGVVAVVTMAVMLSFSVVGREADTQSDTRRKKEAFYAAEAGMAEGREKVRLLMTNLGPATLDLTLALGAPVNEPGLGNPATDPWFEVLPGPGGAGTWNYYGLDTLTAQPGDLQSGPDSLPLPDEDYADYPVQNRVRYRVFLRNDRELTGGIGAGPTVDYNRQVWLIAVGEVEGIENSRPTRSVVQALVSQQTKESKYSPGSTEQGGGDGLYNYGAETGSSSGGEIVISNDAQTI</sequence>
<organism evidence="2 3">
    <name type="scientific">Corallococcus terminator</name>
    <dbReference type="NCBI Taxonomy" id="2316733"/>
    <lineage>
        <taxon>Bacteria</taxon>
        <taxon>Pseudomonadati</taxon>
        <taxon>Myxococcota</taxon>
        <taxon>Myxococcia</taxon>
        <taxon>Myxococcales</taxon>
        <taxon>Cystobacterineae</taxon>
        <taxon>Myxococcaceae</taxon>
        <taxon>Corallococcus</taxon>
    </lineage>
</organism>
<dbReference type="AlphaFoldDB" id="A0A3A8J3J5"/>